<keyword evidence="2" id="KW-1185">Reference proteome</keyword>
<dbReference type="OMA" id="IACNIFE"/>
<protein>
    <recommendedName>
        <fullName evidence="3">VWFA domain-containing protein</fullName>
    </recommendedName>
</protein>
<name>A0A8S1XWA5_PAROT</name>
<dbReference type="Proteomes" id="UP000683925">
    <property type="component" value="Unassembled WGS sequence"/>
</dbReference>
<dbReference type="OrthoDB" id="318760at2759"/>
<proteinExistence type="predicted"/>
<evidence type="ECO:0000313" key="1">
    <source>
        <dbReference type="EMBL" id="CAD8204124.1"/>
    </source>
</evidence>
<sequence length="359" mass="41382">MSQGNLYIAPTVDNIPIVESYLITIFDGTGSMSGEYEIAVNAYNEVFQTISRREEYQMAYDQVKNLLPFQSAGSGSITKAFEHVFERLLSNTCYYGKNITILFMSDGKEEFTCSKLENLLKQMNEEFRVQFLCFSIGSDFYTPDMSQLWGMLHNTGQKHPYPFNIERPSINLNTQFISKFQDIRDNFLKFPVSKLKTNQPVLPTATSKPSSEIEIEAVFLCYSESVIVNGQVIKPINNELIYQKFLAKSIQKVFLDGGKQDDFQKVEKVFNNLNRNNEYLQNKKIFDNIQIVKEGAKGNLKFTELSPEDQKQVICDVENFNVRLIQKFKIVIESERIEIKPSFLTKLMQIFSLCTCENK</sequence>
<reference evidence="1" key="1">
    <citation type="submission" date="2021-01" db="EMBL/GenBank/DDBJ databases">
        <authorList>
            <consortium name="Genoscope - CEA"/>
            <person name="William W."/>
        </authorList>
    </citation>
    <scope>NUCLEOTIDE SEQUENCE</scope>
</reference>
<comment type="caution">
    <text evidence="1">The sequence shown here is derived from an EMBL/GenBank/DDBJ whole genome shotgun (WGS) entry which is preliminary data.</text>
</comment>
<accession>A0A8S1XWA5</accession>
<evidence type="ECO:0008006" key="3">
    <source>
        <dbReference type="Google" id="ProtNLM"/>
    </source>
</evidence>
<evidence type="ECO:0000313" key="2">
    <source>
        <dbReference type="Proteomes" id="UP000683925"/>
    </source>
</evidence>
<gene>
    <name evidence="1" type="ORF">POCTA_138.1.T1310201</name>
</gene>
<organism evidence="1 2">
    <name type="scientific">Paramecium octaurelia</name>
    <dbReference type="NCBI Taxonomy" id="43137"/>
    <lineage>
        <taxon>Eukaryota</taxon>
        <taxon>Sar</taxon>
        <taxon>Alveolata</taxon>
        <taxon>Ciliophora</taxon>
        <taxon>Intramacronucleata</taxon>
        <taxon>Oligohymenophorea</taxon>
        <taxon>Peniculida</taxon>
        <taxon>Parameciidae</taxon>
        <taxon>Paramecium</taxon>
    </lineage>
</organism>
<dbReference type="EMBL" id="CAJJDP010000131">
    <property type="protein sequence ID" value="CAD8204124.1"/>
    <property type="molecule type" value="Genomic_DNA"/>
</dbReference>
<dbReference type="AlphaFoldDB" id="A0A8S1XWA5"/>